<reference evidence="1 2" key="1">
    <citation type="submission" date="2019-11" db="EMBL/GenBank/DDBJ databases">
        <title>Pseudodesulfovibrio alkaliphilus, sp. nov., an alkaliphilic sulfate-reducing bacteria from mud volcano of Taman peninsula, Russia.</title>
        <authorList>
            <person name="Frolova A."/>
            <person name="Merkel A.Y."/>
            <person name="Slobodkin A.I."/>
        </authorList>
    </citation>
    <scope>NUCLEOTIDE SEQUENCE [LARGE SCALE GENOMIC DNA]</scope>
    <source>
        <strain evidence="1 2">F-1</strain>
    </source>
</reference>
<sequence>MIIQADQIPSWSAQGLRSGLGAPAATTASARLASGLGLAAGDSVRPGSLPGAAPQTLGRTTADEIVRRMEAGPDEEGRERDATALRDSLAATLDWVRERFGNETGAAASGMLMAATADTVSEETLGQGLLDTLRFIDRNQGFAAGDEAIARFNAGVNGQLNAYFDNGRSEQFMAVQVDAGDTAARSFLRSAKVPAPVENIPNLAEALLESLRQDLDETVQLQGAADPALTPGTLRTALAAYGAVPADALPQLVSLTA</sequence>
<comment type="caution">
    <text evidence="1">The sequence shown here is derived from an EMBL/GenBank/DDBJ whole genome shotgun (WGS) entry which is preliminary data.</text>
</comment>
<evidence type="ECO:0000313" key="1">
    <source>
        <dbReference type="EMBL" id="MUM77396.1"/>
    </source>
</evidence>
<dbReference type="EMBL" id="WODC01000004">
    <property type="protein sequence ID" value="MUM77396.1"/>
    <property type="molecule type" value="Genomic_DNA"/>
</dbReference>
<organism evidence="1 2">
    <name type="scientific">Pseudodesulfovibrio alkaliphilus</name>
    <dbReference type="NCBI Taxonomy" id="2661613"/>
    <lineage>
        <taxon>Bacteria</taxon>
        <taxon>Pseudomonadati</taxon>
        <taxon>Thermodesulfobacteriota</taxon>
        <taxon>Desulfovibrionia</taxon>
        <taxon>Desulfovibrionales</taxon>
        <taxon>Desulfovibrionaceae</taxon>
    </lineage>
</organism>
<gene>
    <name evidence="1" type="ORF">GKC30_07115</name>
</gene>
<dbReference type="RefSeq" id="WP_155933528.1">
    <property type="nucleotide sequence ID" value="NZ_WODC01000004.1"/>
</dbReference>
<name>A0A7K1KMS8_9BACT</name>
<dbReference type="AlphaFoldDB" id="A0A7K1KMS8"/>
<protein>
    <submittedName>
        <fullName evidence="1">Uncharacterized protein</fullName>
    </submittedName>
</protein>
<evidence type="ECO:0000313" key="2">
    <source>
        <dbReference type="Proteomes" id="UP000461162"/>
    </source>
</evidence>
<dbReference type="Proteomes" id="UP000461162">
    <property type="component" value="Unassembled WGS sequence"/>
</dbReference>
<accession>A0A7K1KMS8</accession>
<keyword evidence="2" id="KW-1185">Reference proteome</keyword>
<proteinExistence type="predicted"/>